<feature type="domain" description="Resolvase/invertase-type recombinase catalytic" evidence="2">
    <location>
        <begin position="49"/>
        <end position="198"/>
    </location>
</feature>
<dbReference type="PANTHER" id="PTHR30461:SF23">
    <property type="entry name" value="DNA RECOMBINASE-RELATED"/>
    <property type="match status" value="1"/>
</dbReference>
<accession>A0A9X5H931</accession>
<dbReference type="Gene3D" id="3.90.1750.20">
    <property type="entry name" value="Putative Large Serine Recombinase, Chain B, Domain 2"/>
    <property type="match status" value="1"/>
</dbReference>
<dbReference type="InterPro" id="IPR006119">
    <property type="entry name" value="Resolv_N"/>
</dbReference>
<dbReference type="GO" id="GO:0003677">
    <property type="term" value="F:DNA binding"/>
    <property type="evidence" value="ECO:0007669"/>
    <property type="project" value="InterPro"/>
</dbReference>
<dbReference type="InterPro" id="IPR050639">
    <property type="entry name" value="SSR_resolvase"/>
</dbReference>
<name>A0A9X5H931_9FIRM</name>
<reference evidence="4 5" key="1">
    <citation type="submission" date="2019-07" db="EMBL/GenBank/DDBJ databases">
        <title>Draft genome sequences of 15 bacterial species constituting the stable defined intestinal microbiota of the GM15 gnotobiotic mouse model.</title>
        <authorList>
            <person name="Elie C."/>
            <person name="Mathieu A."/>
            <person name="Saliou A."/>
            <person name="Darnaud M."/>
            <person name="Leulier F."/>
            <person name="Tamellini A."/>
        </authorList>
    </citation>
    <scope>NUCLEOTIDE SEQUENCE [LARGE SCALE GENOMIC DNA]</scope>
    <source>
        <strain evidence="5">ASF 502</strain>
    </source>
</reference>
<feature type="domain" description="Recombinase" evidence="3">
    <location>
        <begin position="206"/>
        <end position="329"/>
    </location>
</feature>
<dbReference type="Pfam" id="PF07508">
    <property type="entry name" value="Recombinase"/>
    <property type="match status" value="1"/>
</dbReference>
<dbReference type="Pfam" id="PF13408">
    <property type="entry name" value="Zn_ribbon_recom"/>
    <property type="match status" value="1"/>
</dbReference>
<dbReference type="InterPro" id="IPR025827">
    <property type="entry name" value="Zn_ribbon_recom_dom"/>
</dbReference>
<dbReference type="PROSITE" id="PS51737">
    <property type="entry name" value="RECOMBINASE_DNA_BIND"/>
    <property type="match status" value="1"/>
</dbReference>
<evidence type="ECO:0000259" key="3">
    <source>
        <dbReference type="PROSITE" id="PS51737"/>
    </source>
</evidence>
<protein>
    <submittedName>
        <fullName evidence="4">Recombinase family protein</fullName>
    </submittedName>
</protein>
<evidence type="ECO:0000256" key="1">
    <source>
        <dbReference type="SAM" id="Coils"/>
    </source>
</evidence>
<dbReference type="AlphaFoldDB" id="A0A9X5H931"/>
<dbReference type="GO" id="GO:0000150">
    <property type="term" value="F:DNA strand exchange activity"/>
    <property type="evidence" value="ECO:0007669"/>
    <property type="project" value="InterPro"/>
</dbReference>
<feature type="coiled-coil region" evidence="1">
    <location>
        <begin position="431"/>
        <end position="507"/>
    </location>
</feature>
<dbReference type="SMART" id="SM00857">
    <property type="entry name" value="Resolvase"/>
    <property type="match status" value="1"/>
</dbReference>
<dbReference type="EMBL" id="VIRB01000129">
    <property type="protein sequence ID" value="NDO70991.1"/>
    <property type="molecule type" value="Genomic_DNA"/>
</dbReference>
<gene>
    <name evidence="4" type="ORF">FMM80_20975</name>
</gene>
<dbReference type="InterPro" id="IPR011109">
    <property type="entry name" value="DNA_bind_recombinase_dom"/>
</dbReference>
<dbReference type="Gene3D" id="3.40.50.1390">
    <property type="entry name" value="Resolvase, N-terminal catalytic domain"/>
    <property type="match status" value="1"/>
</dbReference>
<dbReference type="SUPFAM" id="SSF53041">
    <property type="entry name" value="Resolvase-like"/>
    <property type="match status" value="1"/>
</dbReference>
<dbReference type="Proteomes" id="UP000474104">
    <property type="component" value="Unassembled WGS sequence"/>
</dbReference>
<comment type="caution">
    <text evidence="4">The sequence shown here is derived from an EMBL/GenBank/DDBJ whole genome shotgun (WGS) entry which is preliminary data.</text>
</comment>
<evidence type="ECO:0000259" key="2">
    <source>
        <dbReference type="PROSITE" id="PS51736"/>
    </source>
</evidence>
<evidence type="ECO:0000313" key="5">
    <source>
        <dbReference type="Proteomes" id="UP000474104"/>
    </source>
</evidence>
<dbReference type="PANTHER" id="PTHR30461">
    <property type="entry name" value="DNA-INVERTASE FROM LAMBDOID PROPHAGE"/>
    <property type="match status" value="1"/>
</dbReference>
<dbReference type="CDD" id="cd00338">
    <property type="entry name" value="Ser_Recombinase"/>
    <property type="match status" value="1"/>
</dbReference>
<evidence type="ECO:0000313" key="4">
    <source>
        <dbReference type="EMBL" id="NDO70991.1"/>
    </source>
</evidence>
<dbReference type="PROSITE" id="PS51736">
    <property type="entry name" value="RECOMBINASES_3"/>
    <property type="match status" value="1"/>
</dbReference>
<sequence length="676" mass="77188">MMCFCLCRSFRAVGEKSYFGALTKEKLSDIVVLVTDRRTESEQPKMKKKCYLYTRVSTAAQIEGYSLEAQTERLREYVAYRGLEVAGEYCDAGRSGKSIKGRPAFQQMLDDIVSEKDGISFVLVFKLSRFGRNAADVLKSMQLLTDYGVDLVCVEDAIDSSTQGGRLTMAILSAVAEIEKENITVQFLSGKMQKLGEGGWPGGPIPYGYRNINKKLVIEPGEAEIVKLIYNLYGQDGMMVNSVVNYLNGHGYKKTVRNEQRPFTFDMVKTILDNPVYCGKILYNRRTNDKAGNRKKKDMIAVDGNHEPLVTPKQWDLVRMKREKHKGRSKKAEDPERISLLSGLVKCPKCGSGMIAKKNKSINHNHGGYYKTLYYYGCNNNRKCNGRVCDFNHTYNQEKVDGAVFEIVSGLTMIPVFRERVLHHLGNTDVKDRLEAELKKLRKTIRSEEMKKRKLGEDLDNLDFLDDGYDKNYEKIQGEIDQVYDRIEKAEDEMEGKMKKLSAVRQGIQAADRIVGLLEHMGKLYGHMSCEERRKMYRLFIERIDVYPEHPDGKIIKSIAFRFPVFYGEEGVTEDKAPDDQVMFTLDCGDMELTASEAKATYVQIRKYVSEKFGAKVSSLYIAQVKRKYGLDLGKNYNVSKKTDARVPICPKDKEEFIMDALKHYKMLDADVKMKE</sequence>
<keyword evidence="1" id="KW-0175">Coiled coil</keyword>
<dbReference type="InterPro" id="IPR038109">
    <property type="entry name" value="DNA_bind_recomb_sf"/>
</dbReference>
<proteinExistence type="predicted"/>
<dbReference type="Pfam" id="PF00239">
    <property type="entry name" value="Resolvase"/>
    <property type="match status" value="1"/>
</dbReference>
<dbReference type="InterPro" id="IPR036162">
    <property type="entry name" value="Resolvase-like_N_sf"/>
</dbReference>
<organism evidence="4 5">
    <name type="scientific">Schaedlerella arabinosiphila</name>
    <dbReference type="NCBI Taxonomy" id="2044587"/>
    <lineage>
        <taxon>Bacteria</taxon>
        <taxon>Bacillati</taxon>
        <taxon>Bacillota</taxon>
        <taxon>Clostridia</taxon>
        <taxon>Lachnospirales</taxon>
        <taxon>Lachnospiraceae</taxon>
        <taxon>Schaedlerella</taxon>
    </lineage>
</organism>
<dbReference type="OrthoDB" id="9781670at2"/>